<dbReference type="Proteomes" id="UP001432312">
    <property type="component" value="Chromosome"/>
</dbReference>
<dbReference type="EMBL" id="CP108036">
    <property type="protein sequence ID" value="WUN81624.1"/>
    <property type="molecule type" value="Genomic_DNA"/>
</dbReference>
<keyword evidence="1" id="KW-0472">Membrane</keyword>
<gene>
    <name evidence="2" type="ORF">OHA91_25860</name>
</gene>
<keyword evidence="1" id="KW-0812">Transmembrane</keyword>
<dbReference type="RefSeq" id="WP_328740104.1">
    <property type="nucleotide sequence ID" value="NZ_CP108036.1"/>
</dbReference>
<evidence type="ECO:0000313" key="2">
    <source>
        <dbReference type="EMBL" id="WUN81624.1"/>
    </source>
</evidence>
<feature type="transmembrane region" description="Helical" evidence="1">
    <location>
        <begin position="121"/>
        <end position="140"/>
    </location>
</feature>
<name>A0ABZ1QGV3_9ACTN</name>
<keyword evidence="3" id="KW-1185">Reference proteome</keyword>
<evidence type="ECO:0000313" key="3">
    <source>
        <dbReference type="Proteomes" id="UP001432312"/>
    </source>
</evidence>
<feature type="transmembrane region" description="Helical" evidence="1">
    <location>
        <begin position="23"/>
        <end position="44"/>
    </location>
</feature>
<accession>A0ABZ1QGV3</accession>
<feature type="transmembrane region" description="Helical" evidence="1">
    <location>
        <begin position="50"/>
        <end position="70"/>
    </location>
</feature>
<reference evidence="2" key="1">
    <citation type="submission" date="2022-10" db="EMBL/GenBank/DDBJ databases">
        <title>The complete genomes of actinobacterial strains from the NBC collection.</title>
        <authorList>
            <person name="Joergensen T.S."/>
            <person name="Alvarez Arevalo M."/>
            <person name="Sterndorff E.B."/>
            <person name="Faurdal D."/>
            <person name="Vuksanovic O."/>
            <person name="Mourched A.-S."/>
            <person name="Charusanti P."/>
            <person name="Shaw S."/>
            <person name="Blin K."/>
            <person name="Weber T."/>
        </authorList>
    </citation>
    <scope>NUCLEOTIDE SEQUENCE</scope>
    <source>
        <strain evidence="2">NBC_00303</strain>
    </source>
</reference>
<protein>
    <recommendedName>
        <fullName evidence="4">HTH luxR-type domain-containing protein</fullName>
    </recommendedName>
</protein>
<keyword evidence="1" id="KW-1133">Transmembrane helix</keyword>
<organism evidence="2 3">
    <name type="scientific">Streptomyces erythrochromogenes</name>
    <dbReference type="NCBI Taxonomy" id="285574"/>
    <lineage>
        <taxon>Bacteria</taxon>
        <taxon>Bacillati</taxon>
        <taxon>Actinomycetota</taxon>
        <taxon>Actinomycetes</taxon>
        <taxon>Kitasatosporales</taxon>
        <taxon>Streptomycetaceae</taxon>
        <taxon>Streptomyces</taxon>
    </lineage>
</organism>
<evidence type="ECO:0008006" key="4">
    <source>
        <dbReference type="Google" id="ProtNLM"/>
    </source>
</evidence>
<proteinExistence type="predicted"/>
<evidence type="ECO:0000256" key="1">
    <source>
        <dbReference type="SAM" id="Phobius"/>
    </source>
</evidence>
<dbReference type="GeneID" id="95499538"/>
<sequence length="284" mass="30690">MNGRPPLEQIAALSGLLSRLTRVLVAVASVALVFTASNVTMFAIDHHVSVWIAWLLDPMVAVALGTVLIFDGRLSEYGLYPSGWATVLRWFAGLGTWVMNCWTSLWPAGSSFGIPRQVDPAGLVLHSVPPVLLIVLAEAISHYRHQILTKITNLQAQVDAEVDEVETTPAPTPSTPLTGPAPVAAPQEPVAAPVRAIPLVICGDRQVFHPLFPLASTPVHRKELEPARLSAAEAANVIRACWVQGTSLPEAARLSTRSTSYVHKIYQRLNESRQARDILAVTVS</sequence>